<proteinExistence type="predicted"/>
<keyword evidence="1" id="KW-0805">Transcription regulation</keyword>
<protein>
    <submittedName>
        <fullName evidence="5">AraC family transcriptional regulator</fullName>
    </submittedName>
</protein>
<keyword evidence="2" id="KW-0238">DNA-binding</keyword>
<dbReference type="AlphaFoldDB" id="A0A2U8WJ06"/>
<dbReference type="InterPro" id="IPR018062">
    <property type="entry name" value="HTH_AraC-typ_CS"/>
</dbReference>
<dbReference type="PROSITE" id="PS00041">
    <property type="entry name" value="HTH_ARAC_FAMILY_1"/>
    <property type="match status" value="1"/>
</dbReference>
<dbReference type="Pfam" id="PF12833">
    <property type="entry name" value="HTH_18"/>
    <property type="match status" value="1"/>
</dbReference>
<dbReference type="PROSITE" id="PS01124">
    <property type="entry name" value="HTH_ARAC_FAMILY_2"/>
    <property type="match status" value="1"/>
</dbReference>
<dbReference type="InterPro" id="IPR009057">
    <property type="entry name" value="Homeodomain-like_sf"/>
</dbReference>
<evidence type="ECO:0000313" key="6">
    <source>
        <dbReference type="Proteomes" id="UP000245444"/>
    </source>
</evidence>
<sequence length="320" mass="35112">MRKLFSSDDTPSPKRFTTYLDVVRSRFVPAEITPAGDGPFRATIEGVDIGSMLLTRSAVGAHRVEATPLTIRRHCKQGTLAVVIRLSGTAHSRQYDRAAVQQPGDLTVFDRNRPLIYEYPGPTSSLLIELPRERLEGPLGAAPLFAGLSVPGNLPGASLVRTFFDDLIRVNRQMSPDTAERMIRIGADLIVASLAERLAQETPRPLQGTVIVQRAKAYVEAHLGDPTLDPPQLAAALGVSLRHLQQLFHERGQPIADWLWQRRLEAAARRLSDPGHAHLSIGALAYGCGFVSQAHFARRFKDRYGATPSEYRQTALNSGA</sequence>
<dbReference type="InterPro" id="IPR035418">
    <property type="entry name" value="AraC-bd_2"/>
</dbReference>
<dbReference type="EMBL" id="CP029553">
    <property type="protein sequence ID" value="AWN45491.1"/>
    <property type="molecule type" value="Genomic_DNA"/>
</dbReference>
<dbReference type="PANTHER" id="PTHR46796">
    <property type="entry name" value="HTH-TYPE TRANSCRIPTIONAL ACTIVATOR RHAS-RELATED"/>
    <property type="match status" value="1"/>
</dbReference>
<gene>
    <name evidence="5" type="ORF">DK419_03465</name>
</gene>
<evidence type="ECO:0000313" key="5">
    <source>
        <dbReference type="EMBL" id="AWN45491.1"/>
    </source>
</evidence>
<feature type="domain" description="HTH araC/xylS-type" evidence="4">
    <location>
        <begin position="213"/>
        <end position="314"/>
    </location>
</feature>
<dbReference type="PANTHER" id="PTHR46796:SF6">
    <property type="entry name" value="ARAC SUBFAMILY"/>
    <property type="match status" value="1"/>
</dbReference>
<dbReference type="Gene3D" id="1.10.10.60">
    <property type="entry name" value="Homeodomain-like"/>
    <property type="match status" value="1"/>
</dbReference>
<keyword evidence="3" id="KW-0804">Transcription</keyword>
<accession>A0A2U8WJ06</accession>
<dbReference type="OrthoDB" id="252470at2"/>
<evidence type="ECO:0000259" key="4">
    <source>
        <dbReference type="PROSITE" id="PS01124"/>
    </source>
</evidence>
<evidence type="ECO:0000256" key="1">
    <source>
        <dbReference type="ARBA" id="ARBA00023015"/>
    </source>
</evidence>
<dbReference type="GO" id="GO:0043565">
    <property type="term" value="F:sequence-specific DNA binding"/>
    <property type="evidence" value="ECO:0007669"/>
    <property type="project" value="InterPro"/>
</dbReference>
<dbReference type="GO" id="GO:0003700">
    <property type="term" value="F:DNA-binding transcription factor activity"/>
    <property type="evidence" value="ECO:0007669"/>
    <property type="project" value="InterPro"/>
</dbReference>
<dbReference type="KEGG" id="mtea:DK419_03465"/>
<dbReference type="Proteomes" id="UP000245444">
    <property type="component" value="Chromosome"/>
</dbReference>
<dbReference type="InterPro" id="IPR050204">
    <property type="entry name" value="AraC_XylS_family_regulators"/>
</dbReference>
<evidence type="ECO:0000256" key="3">
    <source>
        <dbReference type="ARBA" id="ARBA00023163"/>
    </source>
</evidence>
<reference evidence="5 6" key="1">
    <citation type="submission" date="2018-05" db="EMBL/GenBank/DDBJ databases">
        <title>Complete Genome Sequence of Methylobacterium sp. 17Sr1-28.</title>
        <authorList>
            <person name="Srinivasan S."/>
        </authorList>
    </citation>
    <scope>NUCLEOTIDE SEQUENCE [LARGE SCALE GENOMIC DNA]</scope>
    <source>
        <strain evidence="5 6">17Sr1-28</strain>
    </source>
</reference>
<dbReference type="SUPFAM" id="SSF46689">
    <property type="entry name" value="Homeodomain-like"/>
    <property type="match status" value="1"/>
</dbReference>
<dbReference type="InterPro" id="IPR018060">
    <property type="entry name" value="HTH_AraC"/>
</dbReference>
<dbReference type="SMART" id="SM00342">
    <property type="entry name" value="HTH_ARAC"/>
    <property type="match status" value="1"/>
</dbReference>
<dbReference type="RefSeq" id="WP_109957857.1">
    <property type="nucleotide sequence ID" value="NZ_CP029553.1"/>
</dbReference>
<dbReference type="Pfam" id="PF14525">
    <property type="entry name" value="AraC_binding_2"/>
    <property type="match status" value="1"/>
</dbReference>
<dbReference type="PRINTS" id="PR00032">
    <property type="entry name" value="HTHARAC"/>
</dbReference>
<dbReference type="InterPro" id="IPR020449">
    <property type="entry name" value="Tscrpt_reg_AraC-type_HTH"/>
</dbReference>
<organism evidence="5 6">
    <name type="scientific">Methylobacterium terrae</name>
    <dbReference type="NCBI Taxonomy" id="2202827"/>
    <lineage>
        <taxon>Bacteria</taxon>
        <taxon>Pseudomonadati</taxon>
        <taxon>Pseudomonadota</taxon>
        <taxon>Alphaproteobacteria</taxon>
        <taxon>Hyphomicrobiales</taxon>
        <taxon>Methylobacteriaceae</taxon>
        <taxon>Methylobacterium</taxon>
    </lineage>
</organism>
<keyword evidence="6" id="KW-1185">Reference proteome</keyword>
<evidence type="ECO:0000256" key="2">
    <source>
        <dbReference type="ARBA" id="ARBA00023125"/>
    </source>
</evidence>
<name>A0A2U8WJ06_9HYPH</name>